<dbReference type="PANTHER" id="PTHR40375">
    <property type="entry name" value="SPORULATION-SPECIFIC PROTEIN 22"/>
    <property type="match status" value="1"/>
</dbReference>
<dbReference type="EMBL" id="JACAZI010000019">
    <property type="protein sequence ID" value="KAF7340474.1"/>
    <property type="molecule type" value="Genomic_DNA"/>
</dbReference>
<comment type="caution">
    <text evidence="2">The sequence shown here is derived from an EMBL/GenBank/DDBJ whole genome shotgun (WGS) entry which is preliminary data.</text>
</comment>
<dbReference type="GO" id="GO:0090173">
    <property type="term" value="P:regulation of synaptonemal complex assembly"/>
    <property type="evidence" value="ECO:0007669"/>
    <property type="project" value="InterPro"/>
</dbReference>
<dbReference type="Proteomes" id="UP000620124">
    <property type="component" value="Unassembled WGS sequence"/>
</dbReference>
<accession>A0A8H6XHD6</accession>
<dbReference type="GO" id="GO:0051321">
    <property type="term" value="P:meiotic cell cycle"/>
    <property type="evidence" value="ECO:0007669"/>
    <property type="project" value="UniProtKB-KW"/>
</dbReference>
<dbReference type="PANTHER" id="PTHR40375:SF2">
    <property type="entry name" value="SPORULATION-SPECIFIC PROTEIN 22"/>
    <property type="match status" value="1"/>
</dbReference>
<evidence type="ECO:0000256" key="1">
    <source>
        <dbReference type="ARBA" id="ARBA00023254"/>
    </source>
</evidence>
<evidence type="ECO:0000313" key="2">
    <source>
        <dbReference type="EMBL" id="KAF7340474.1"/>
    </source>
</evidence>
<dbReference type="InterPro" id="IPR039057">
    <property type="entry name" value="Spo22/ZIP4"/>
</dbReference>
<keyword evidence="3" id="KW-1185">Reference proteome</keyword>
<keyword evidence="1" id="KW-0469">Meiosis</keyword>
<dbReference type="InterPro" id="IPR013940">
    <property type="entry name" value="Spo22/ZIP4/TEX11"/>
</dbReference>
<organism evidence="2 3">
    <name type="scientific">Mycena venus</name>
    <dbReference type="NCBI Taxonomy" id="2733690"/>
    <lineage>
        <taxon>Eukaryota</taxon>
        <taxon>Fungi</taxon>
        <taxon>Dikarya</taxon>
        <taxon>Basidiomycota</taxon>
        <taxon>Agaricomycotina</taxon>
        <taxon>Agaricomycetes</taxon>
        <taxon>Agaricomycetidae</taxon>
        <taxon>Agaricales</taxon>
        <taxon>Marasmiineae</taxon>
        <taxon>Mycenaceae</taxon>
        <taxon>Mycena</taxon>
    </lineage>
</organism>
<reference evidence="2" key="1">
    <citation type="submission" date="2020-05" db="EMBL/GenBank/DDBJ databases">
        <title>Mycena genomes resolve the evolution of fungal bioluminescence.</title>
        <authorList>
            <person name="Tsai I.J."/>
        </authorList>
    </citation>
    <scope>NUCLEOTIDE SEQUENCE</scope>
    <source>
        <strain evidence="2">CCC161011</strain>
    </source>
</reference>
<sequence>MSARKKKSLPDLQKIFDTIKGAPAIDSRQAVADSHNTYLIIDLLITAKPQLDNPDPSVRPTLIEKLRQVASLAESFAEQRPKSNKSWLQLSDELDQEGVNLWNISGLVQKTPHGEGLVLVAALRLAAFRLIEAGLELKPGIETLVHVLQLASKTGATLSEAGNRDVAGSVLASAARFEELLRNAEDADGAHRVERACATIVYFSSRMEAAWKEGNHGVAAFMSQKITDDEQRLSLLPPHDRERLACKLHDIGKSVLKTQATAGEAGTEGLEAVSWLQKAFAIADKLDDSATHAAPELKISILRTMARAYFISGSYDRAEAALDEVIPTIDAFNENGRSEYQELRWLRLAVLKRRKAGESALLDAFKSIIDHMTFCEANITDILQDLRTLSNQHTLVTAVNQYCLQQLLASKDIESDCVDRLLLSLIVHCSKDEDHSRAIAAIDSAFTATFEAEYNLLNLPATACLTLIWQYGDRHFNAKRWAAAADWFLAGTHQLFRASCPASGAKCFRKAALCYIEQHEYAKASAVIRRCPSNEATTHYVLFLTAVHQGLDDEAIRAIRDMVNAADFDRKMLLLATQISHESEMKTVLLSVLEALLKTLKIENSGETVVEAMTLIRCIIRLVLKLLVEPASNKPVLIETLISHFHTAKILAEAACAQKAIALIIKDVSWLWRTAYNCAVQGCAEWERSEVRISQLFEVARDLLTTCCEASPVDVDADLYLHLINASFSGASGRVFAGRSATADGTIDNGRLRENAAEVKMCKQKILSIMEKNKITDGDDILRVQYFLHVLRVFEAEMLAQLKEWDQLLHIVTDVVTSGPLGVGTYEAIADILWAEPDCPINTLLSGLEACAILRASLDQNSLSVEKFSRWLRAICTIILARNTPSDRLKAIGYVEQAVSVIEDNCEGEDAYPVEERNWLLGTAYNTGFECLEASMLDEAKRWFESATIICRFVPGGKERADKACVNLTEMSPLLIVSKISETYMHLLARYNPT</sequence>
<dbReference type="AlphaFoldDB" id="A0A8H6XHD6"/>
<evidence type="ECO:0008006" key="4">
    <source>
        <dbReference type="Google" id="ProtNLM"/>
    </source>
</evidence>
<protein>
    <recommendedName>
        <fullName evidence="4">Protein ZIP4 homolog</fullName>
    </recommendedName>
</protein>
<name>A0A8H6XHD6_9AGAR</name>
<evidence type="ECO:0000313" key="3">
    <source>
        <dbReference type="Proteomes" id="UP000620124"/>
    </source>
</evidence>
<dbReference type="OrthoDB" id="65716at2759"/>
<proteinExistence type="predicted"/>
<dbReference type="Pfam" id="PF08631">
    <property type="entry name" value="SPO22"/>
    <property type="match status" value="1"/>
</dbReference>
<gene>
    <name evidence="2" type="ORF">MVEN_01967700</name>
</gene>